<dbReference type="InterPro" id="IPR057555">
    <property type="entry name" value="SAC9_GBDL_1st"/>
</dbReference>
<dbReference type="PANTHER" id="PTHR46817">
    <property type="entry name" value="PHOSPHOINOSITIDE PHOSPHATASE SAC9-RELATED"/>
    <property type="match status" value="1"/>
</dbReference>
<feature type="compositionally biased region" description="Basic and acidic residues" evidence="1">
    <location>
        <begin position="507"/>
        <end position="516"/>
    </location>
</feature>
<evidence type="ECO:0000313" key="5">
    <source>
        <dbReference type="Proteomes" id="UP000244005"/>
    </source>
</evidence>
<protein>
    <recommendedName>
        <fullName evidence="6">SAC domain-containing protein</fullName>
    </recommendedName>
</protein>
<evidence type="ECO:0000313" key="4">
    <source>
        <dbReference type="EMBL" id="PTQ37660.1"/>
    </source>
</evidence>
<dbReference type="PANTHER" id="PTHR46817:SF1">
    <property type="entry name" value="SAC DOMAIN-CONTAINING PROTEIN"/>
    <property type="match status" value="1"/>
</dbReference>
<dbReference type="SMART" id="SM00456">
    <property type="entry name" value="WW"/>
    <property type="match status" value="1"/>
</dbReference>
<evidence type="ECO:0008006" key="6">
    <source>
        <dbReference type="Google" id="ProtNLM"/>
    </source>
</evidence>
<dbReference type="InterPro" id="IPR001202">
    <property type="entry name" value="WW_dom"/>
</dbReference>
<dbReference type="OMA" id="VRCRIVW"/>
<dbReference type="PROSITE" id="PS01159">
    <property type="entry name" value="WW_DOMAIN_1"/>
    <property type="match status" value="1"/>
</dbReference>
<dbReference type="Pfam" id="PF24789">
    <property type="entry name" value="SAC9_GBDL_2nd"/>
    <property type="match status" value="1"/>
</dbReference>
<dbReference type="Pfam" id="PF24765">
    <property type="entry name" value="SAC9_C"/>
    <property type="match status" value="1"/>
</dbReference>
<dbReference type="Gramene" id="Mp6g15950.1">
    <property type="protein sequence ID" value="Mp6g15950.1.cds"/>
    <property type="gene ID" value="Mp6g15950"/>
</dbReference>
<dbReference type="InterPro" id="IPR002013">
    <property type="entry name" value="SAC_dom"/>
</dbReference>
<dbReference type="Gene3D" id="2.20.70.10">
    <property type="match status" value="1"/>
</dbReference>
<gene>
    <name evidence="4" type="ORF">MARPO_0056s0107</name>
</gene>
<evidence type="ECO:0000256" key="1">
    <source>
        <dbReference type="SAM" id="MobiDB-lite"/>
    </source>
</evidence>
<organism evidence="4 5">
    <name type="scientific">Marchantia polymorpha</name>
    <name type="common">Common liverwort</name>
    <name type="synonym">Marchantia aquatica</name>
    <dbReference type="NCBI Taxonomy" id="3197"/>
    <lineage>
        <taxon>Eukaryota</taxon>
        <taxon>Viridiplantae</taxon>
        <taxon>Streptophyta</taxon>
        <taxon>Embryophyta</taxon>
        <taxon>Marchantiophyta</taxon>
        <taxon>Marchantiopsida</taxon>
        <taxon>Marchantiidae</taxon>
        <taxon>Marchantiales</taxon>
        <taxon>Marchantiaceae</taxon>
        <taxon>Marchantia</taxon>
    </lineage>
</organism>
<dbReference type="PROSITE" id="PS50275">
    <property type="entry name" value="SAC"/>
    <property type="match status" value="1"/>
</dbReference>
<feature type="domain" description="SAC" evidence="3">
    <location>
        <begin position="149"/>
        <end position="489"/>
    </location>
</feature>
<dbReference type="Pfam" id="PF00397">
    <property type="entry name" value="WW"/>
    <property type="match status" value="1"/>
</dbReference>
<dbReference type="InterPro" id="IPR057554">
    <property type="entry name" value="SAC9_C"/>
</dbReference>
<feature type="region of interest" description="Disordered" evidence="1">
    <location>
        <begin position="498"/>
        <end position="526"/>
    </location>
</feature>
<dbReference type="Pfam" id="PF24790">
    <property type="entry name" value="SAC9_GBDL_1st"/>
    <property type="match status" value="1"/>
</dbReference>
<name>A0A2R6WV02_MARPO</name>
<dbReference type="GO" id="GO:0046488">
    <property type="term" value="P:phosphatidylinositol metabolic process"/>
    <property type="evidence" value="ECO:0000318"/>
    <property type="project" value="GO_Central"/>
</dbReference>
<dbReference type="PROSITE" id="PS50020">
    <property type="entry name" value="WW_DOMAIN_2"/>
    <property type="match status" value="1"/>
</dbReference>
<dbReference type="SUPFAM" id="SSF51045">
    <property type="entry name" value="WW domain"/>
    <property type="match status" value="1"/>
</dbReference>
<reference evidence="5" key="1">
    <citation type="journal article" date="2017" name="Cell">
        <title>Insights into land plant evolution garnered from the Marchantia polymorpha genome.</title>
        <authorList>
            <person name="Bowman J.L."/>
            <person name="Kohchi T."/>
            <person name="Yamato K.T."/>
            <person name="Jenkins J."/>
            <person name="Shu S."/>
            <person name="Ishizaki K."/>
            <person name="Yamaoka S."/>
            <person name="Nishihama R."/>
            <person name="Nakamura Y."/>
            <person name="Berger F."/>
            <person name="Adam C."/>
            <person name="Aki S.S."/>
            <person name="Althoff F."/>
            <person name="Araki T."/>
            <person name="Arteaga-Vazquez M.A."/>
            <person name="Balasubrmanian S."/>
            <person name="Barry K."/>
            <person name="Bauer D."/>
            <person name="Boehm C.R."/>
            <person name="Briginshaw L."/>
            <person name="Caballero-Perez J."/>
            <person name="Catarino B."/>
            <person name="Chen F."/>
            <person name="Chiyoda S."/>
            <person name="Chovatia M."/>
            <person name="Davies K.M."/>
            <person name="Delmans M."/>
            <person name="Demura T."/>
            <person name="Dierschke T."/>
            <person name="Dolan L."/>
            <person name="Dorantes-Acosta A.E."/>
            <person name="Eklund D.M."/>
            <person name="Florent S.N."/>
            <person name="Flores-Sandoval E."/>
            <person name="Fujiyama A."/>
            <person name="Fukuzawa H."/>
            <person name="Galik B."/>
            <person name="Grimanelli D."/>
            <person name="Grimwood J."/>
            <person name="Grossniklaus U."/>
            <person name="Hamada T."/>
            <person name="Haseloff J."/>
            <person name="Hetherington A.J."/>
            <person name="Higo A."/>
            <person name="Hirakawa Y."/>
            <person name="Hundley H.N."/>
            <person name="Ikeda Y."/>
            <person name="Inoue K."/>
            <person name="Inoue S.I."/>
            <person name="Ishida S."/>
            <person name="Jia Q."/>
            <person name="Kakita M."/>
            <person name="Kanazawa T."/>
            <person name="Kawai Y."/>
            <person name="Kawashima T."/>
            <person name="Kennedy M."/>
            <person name="Kinose K."/>
            <person name="Kinoshita T."/>
            <person name="Kohara Y."/>
            <person name="Koide E."/>
            <person name="Komatsu K."/>
            <person name="Kopischke S."/>
            <person name="Kubo M."/>
            <person name="Kyozuka J."/>
            <person name="Lagercrantz U."/>
            <person name="Lin S.S."/>
            <person name="Lindquist E."/>
            <person name="Lipzen A.M."/>
            <person name="Lu C.W."/>
            <person name="De Luna E."/>
            <person name="Martienssen R.A."/>
            <person name="Minamino N."/>
            <person name="Mizutani M."/>
            <person name="Mizutani M."/>
            <person name="Mochizuki N."/>
            <person name="Monte I."/>
            <person name="Mosher R."/>
            <person name="Nagasaki H."/>
            <person name="Nakagami H."/>
            <person name="Naramoto S."/>
            <person name="Nishitani K."/>
            <person name="Ohtani M."/>
            <person name="Okamoto T."/>
            <person name="Okumura M."/>
            <person name="Phillips J."/>
            <person name="Pollak B."/>
            <person name="Reinders A."/>
            <person name="Rovekamp M."/>
            <person name="Sano R."/>
            <person name="Sawa S."/>
            <person name="Schmid M.W."/>
            <person name="Shirakawa M."/>
            <person name="Solano R."/>
            <person name="Spunde A."/>
            <person name="Suetsugu N."/>
            <person name="Sugano S."/>
            <person name="Sugiyama A."/>
            <person name="Sun R."/>
            <person name="Suzuki Y."/>
            <person name="Takenaka M."/>
            <person name="Takezawa D."/>
            <person name="Tomogane H."/>
            <person name="Tsuzuki M."/>
            <person name="Ueda T."/>
            <person name="Umeda M."/>
            <person name="Ward J.M."/>
            <person name="Watanabe Y."/>
            <person name="Yazaki K."/>
            <person name="Yokoyama R."/>
            <person name="Yoshitake Y."/>
            <person name="Yotsui I."/>
            <person name="Zachgo S."/>
            <person name="Schmutz J."/>
        </authorList>
    </citation>
    <scope>NUCLEOTIDE SEQUENCE [LARGE SCALE GENOMIC DNA]</scope>
    <source>
        <strain evidence="5">Tak-1</strain>
    </source>
</reference>
<dbReference type="Proteomes" id="UP000244005">
    <property type="component" value="Unassembled WGS sequence"/>
</dbReference>
<evidence type="ECO:0000259" key="2">
    <source>
        <dbReference type="PROSITE" id="PS50020"/>
    </source>
</evidence>
<dbReference type="EMBL" id="KZ772728">
    <property type="protein sequence ID" value="PTQ37660.1"/>
    <property type="molecule type" value="Genomic_DNA"/>
</dbReference>
<dbReference type="CDD" id="cd00201">
    <property type="entry name" value="WW"/>
    <property type="match status" value="1"/>
</dbReference>
<proteinExistence type="predicted"/>
<sequence length="1661" mass="181244">MAEAPRGGNRKETSVVVLELDSGDFIIVVNLSTRSDTQIIAVDPTTGALCYTGTPGLDVFTSEHDAWRYMKSRGMPSTSKPPVRARAIIGYAPLGSVGLLLVATRVKQSIPELPGGDTVFTVMESQWIKIPLNNSQFQSKSEAARAGELAGFNIDGLHYYCETRDITRHFPSSEPVENPDREFVWNCWLSAPFRSLGLQNHCVVLLQGFAEVRTFAESRDLPVTVAVTARRSRLHPGTRYLARGLNATFSTGNEVECEQLVWPSKVTPGRPHPFSSYLWRRGTVPIWWGAEIKSTVAEAEIYVAETDPYLGSGKYYRRLARRYRSTLGKCNGEKLDDQSPNPLIVCVNLLRNAVGKPETVLATHFKEAVKYVNSRNEVPDAKLCLMDYDWHAETKAIGEPNTVTGLWGRLKNPTIAIGFGMGEYYPSSSEKSGSGIIPNKGCQGGEYILSSKQDGVIRFNCADSLDRTNAASFFGAVQVLVEQCRRLGLPIDSGKYSSPSISANGRAGERDRESARGPRGTLPPGWEMRSDAVTGQVFYIDHNTKTTTWNHPCPDEPWRRFIMTVEEFRDATLPSPIAAMAELFLLAGDIHAMLYTGSKAMHSHIINIFSDEVGKGKRSAATNMAITLQRRFLNVLMDSSRQKQLEMFLGYRLYKYFPTLPGRPLQVLTRPQSCLLNDIPNMFATPNSQSFLQSSSSRDSAWVCPAGADSVQLLIYLAEPCHVCQILLTVAHGTDDTTSPGSFDVSTGRTLEDLKVVLEGSKVPKCAHGTLLTYPLPGAMDPEEVAITGSGAGEQAFSWLYDFEEQEGEIDFLTRLVEIKFYPATPGTPMTLGQVEVLGASVLWPPVLREFDLSLKTVPPNPKPPQFSEQSRSMTLPNIDLLSLESTTMTSSSFIDPSPMTRSYSTPNTAASQVFDLLTGEFIPEMPSPEQGSELSTFKNINGMNNKESSHKGRNPEGWNPFVTDSPVTATNVMKNVQKAPKPSRSSSQADPVAEVYLDLLKALCGKVPGKSITFEEGMELEIARLHLGLSAAGRDRALVSIGRDPATIDPNRLITTGSMAQVKQAASQLATISEIDTEDRDLSSLGFEETISEPDEIMENLHCLRIGCLSSMCGVAFSNGNGTFRYFERLAKSSDFLGTCAMCKRRVCAACHAGKGSALLHFNGPNPPGSVAGSGNSKPARGPTAVDAVVCKKCCVPFVRDVILLERVKSVLAARRRSRVNDACTTALQGLAGSLSTDGKGGSRESVLEICPEGEVSLADFPQAGVISSVPSANESEPVHSLLVSRNEASTSFWRAPSGIHIVELTVVLNSLSIVSSIMLMTKLGGYTVKDAPMVDLWGGTLADESARTYLGRFDVKAEISKPRSPRSLPPDFLRYKLRHEVTCRIIWIKFSLPSSSVSSNSNLGPGPSAVMDLLSFDTAPAQDSSVTGPLSKTSSDSSGSSVYIHAKRIMIIGQPIPEDLDTRFMTPNDRQSLRAFLDLPPKLSRLRVQVDMERTKSGGRVVEQLVNPQALNVAGFRLDAFAAVKNIAKYNPTWAEKSLVNRALGGAVDELITNLPTLRIRISAIQETNQPVFVGDYLLPIAKGGTPLYFDFGHPIMARGLVFELLGNISALLDEESNQTDADGKDYPLPSSLSLVNRIRIYRYALGSELGKWPQLNAV</sequence>
<keyword evidence="5" id="KW-1185">Reference proteome</keyword>
<accession>A0A2R6WV02</accession>
<evidence type="ECO:0000259" key="3">
    <source>
        <dbReference type="PROSITE" id="PS50275"/>
    </source>
</evidence>
<dbReference type="GO" id="GO:0016791">
    <property type="term" value="F:phosphatase activity"/>
    <property type="evidence" value="ECO:0007669"/>
    <property type="project" value="InterPro"/>
</dbReference>
<dbReference type="Pfam" id="PF02383">
    <property type="entry name" value="Syja_N"/>
    <property type="match status" value="1"/>
</dbReference>
<feature type="domain" description="WW" evidence="2">
    <location>
        <begin position="520"/>
        <end position="554"/>
    </location>
</feature>
<dbReference type="OrthoDB" id="405996at2759"/>
<dbReference type="InterPro" id="IPR036020">
    <property type="entry name" value="WW_dom_sf"/>
</dbReference>
<dbReference type="InterPro" id="IPR057553">
    <property type="entry name" value="SAC9_GBDL_2nd"/>
</dbReference>